<evidence type="ECO:0000313" key="1">
    <source>
        <dbReference type="EMBL" id="KLO05289.1"/>
    </source>
</evidence>
<keyword evidence="2" id="KW-1185">Reference proteome</keyword>
<name>A0A0H2R0P1_9AGAM</name>
<dbReference type="Proteomes" id="UP000053477">
    <property type="component" value="Unassembled WGS sequence"/>
</dbReference>
<organism evidence="1 2">
    <name type="scientific">Schizopora paradoxa</name>
    <dbReference type="NCBI Taxonomy" id="27342"/>
    <lineage>
        <taxon>Eukaryota</taxon>
        <taxon>Fungi</taxon>
        <taxon>Dikarya</taxon>
        <taxon>Basidiomycota</taxon>
        <taxon>Agaricomycotina</taxon>
        <taxon>Agaricomycetes</taxon>
        <taxon>Hymenochaetales</taxon>
        <taxon>Schizoporaceae</taxon>
        <taxon>Schizopora</taxon>
    </lineage>
</organism>
<dbReference type="EMBL" id="KQ086331">
    <property type="protein sequence ID" value="KLO05289.1"/>
    <property type="molecule type" value="Genomic_DNA"/>
</dbReference>
<proteinExistence type="predicted"/>
<protein>
    <submittedName>
        <fullName evidence="1">Uncharacterized protein</fullName>
    </submittedName>
</protein>
<dbReference type="InParanoid" id="A0A0H2R0P1"/>
<reference evidence="1 2" key="1">
    <citation type="submission" date="2015-04" db="EMBL/GenBank/DDBJ databases">
        <title>Complete genome sequence of Schizopora paradoxa KUC8140, a cosmopolitan wood degrader in East Asia.</title>
        <authorList>
            <consortium name="DOE Joint Genome Institute"/>
            <person name="Min B."/>
            <person name="Park H."/>
            <person name="Jang Y."/>
            <person name="Kim J.-J."/>
            <person name="Kim K.H."/>
            <person name="Pangilinan J."/>
            <person name="Lipzen A."/>
            <person name="Riley R."/>
            <person name="Grigoriev I.V."/>
            <person name="Spatafora J.W."/>
            <person name="Choi I.-G."/>
        </authorList>
    </citation>
    <scope>NUCLEOTIDE SEQUENCE [LARGE SCALE GENOMIC DNA]</scope>
    <source>
        <strain evidence="1 2">KUC8140</strain>
    </source>
</reference>
<sequence>MYRNNNYTVLMLCGETGGQREQVLALAMCTDCNATKTRNDCEMTVVKYMDFVQDLKEAGDNETDYELSVYAETLKEKYDVVVMLLEPTKDINGKQFSYLIGLMEMLEQHISVWPPVHEHKMMLDKLKVTR</sequence>
<gene>
    <name evidence="1" type="ORF">SCHPADRAFT_896380</name>
</gene>
<accession>A0A0H2R0P1</accession>
<dbReference type="AlphaFoldDB" id="A0A0H2R0P1"/>
<evidence type="ECO:0000313" key="2">
    <source>
        <dbReference type="Proteomes" id="UP000053477"/>
    </source>
</evidence>